<gene>
    <name evidence="1" type="ORF">J2Z28_000739</name>
</gene>
<proteinExistence type="predicted"/>
<accession>A0ABS4RN28</accession>
<comment type="caution">
    <text evidence="1">The sequence shown here is derived from an EMBL/GenBank/DDBJ whole genome shotgun (WGS) entry which is preliminary data.</text>
</comment>
<name>A0ABS4RN28_PAEXY</name>
<dbReference type="InterPro" id="IPR009267">
    <property type="entry name" value="NTP_transf_6"/>
</dbReference>
<dbReference type="RefSeq" id="WP_211081195.1">
    <property type="nucleotide sequence ID" value="NZ_CBCSLC010000001.1"/>
</dbReference>
<reference evidence="1 2" key="1">
    <citation type="submission" date="2021-03" db="EMBL/GenBank/DDBJ databases">
        <title>Genomic Encyclopedia of Type Strains, Phase IV (KMG-IV): sequencing the most valuable type-strain genomes for metagenomic binning, comparative biology and taxonomic classification.</title>
        <authorList>
            <person name="Goeker M."/>
        </authorList>
    </citation>
    <scope>NUCLEOTIDE SEQUENCE [LARGE SCALE GENOMIC DNA]</scope>
    <source>
        <strain evidence="1 2">DSM 21292</strain>
    </source>
</reference>
<keyword evidence="2" id="KW-1185">Reference proteome</keyword>
<organism evidence="1 2">
    <name type="scientific">Paenibacillus xylanexedens</name>
    <dbReference type="NCBI Taxonomy" id="528191"/>
    <lineage>
        <taxon>Bacteria</taxon>
        <taxon>Bacillati</taxon>
        <taxon>Bacillota</taxon>
        <taxon>Bacilli</taxon>
        <taxon>Bacillales</taxon>
        <taxon>Paenibacillaceae</taxon>
        <taxon>Paenibacillus</taxon>
    </lineage>
</organism>
<sequence>MLYEDPFIQTIIKHEQLMHDLRRVRSLHLPQSYIGAGYIRNYIWDVLHGYDLRELHSDIDVVYYDAQDLSEERDIQLEQQLREETGNSKWSVKNQARMHLRNGTVPNHSTEDALRYWPEVVTAIAVQLDEEDRVNICAPHGLHDLYHLIVRKSPFFTDADYYNQRVQKKRWQEQWPKLTIIITA</sequence>
<dbReference type="PANTHER" id="PTHR39166:SF1">
    <property type="entry name" value="BLL1166 PROTEIN"/>
    <property type="match status" value="1"/>
</dbReference>
<evidence type="ECO:0000313" key="2">
    <source>
        <dbReference type="Proteomes" id="UP000810207"/>
    </source>
</evidence>
<dbReference type="EMBL" id="JAGIKV010000002">
    <property type="protein sequence ID" value="MBP2244129.1"/>
    <property type="molecule type" value="Genomic_DNA"/>
</dbReference>
<protein>
    <recommendedName>
        <fullName evidence="3">Nitrate reductase</fullName>
    </recommendedName>
</protein>
<dbReference type="PANTHER" id="PTHR39166">
    <property type="entry name" value="BLL1166 PROTEIN"/>
    <property type="match status" value="1"/>
</dbReference>
<dbReference type="Proteomes" id="UP000810207">
    <property type="component" value="Unassembled WGS sequence"/>
</dbReference>
<dbReference type="Pfam" id="PF06042">
    <property type="entry name" value="NTP_transf_6"/>
    <property type="match status" value="1"/>
</dbReference>
<evidence type="ECO:0008006" key="3">
    <source>
        <dbReference type="Google" id="ProtNLM"/>
    </source>
</evidence>
<evidence type="ECO:0000313" key="1">
    <source>
        <dbReference type="EMBL" id="MBP2244129.1"/>
    </source>
</evidence>